<dbReference type="PROSITE" id="PS51900">
    <property type="entry name" value="CB"/>
    <property type="match status" value="1"/>
</dbReference>
<dbReference type="Pfam" id="PF00589">
    <property type="entry name" value="Phage_integrase"/>
    <property type="match status" value="1"/>
</dbReference>
<proteinExistence type="predicted"/>
<feature type="domain" description="Tyr recombinase" evidence="6">
    <location>
        <begin position="131"/>
        <end position="328"/>
    </location>
</feature>
<evidence type="ECO:0000313" key="9">
    <source>
        <dbReference type="Proteomes" id="UP001229025"/>
    </source>
</evidence>
<feature type="region of interest" description="Disordered" evidence="5">
    <location>
        <begin position="1"/>
        <end position="20"/>
    </location>
</feature>
<evidence type="ECO:0000256" key="5">
    <source>
        <dbReference type="SAM" id="MobiDB-lite"/>
    </source>
</evidence>
<dbReference type="EMBL" id="JASCSA010000015">
    <property type="protein sequence ID" value="MDI5885700.1"/>
    <property type="molecule type" value="Genomic_DNA"/>
</dbReference>
<organism evidence="8 9">
    <name type="scientific">Cobetia amphilecti</name>
    <dbReference type="NCBI Taxonomy" id="1055104"/>
    <lineage>
        <taxon>Bacteria</taxon>
        <taxon>Pseudomonadati</taxon>
        <taxon>Pseudomonadota</taxon>
        <taxon>Gammaproteobacteria</taxon>
        <taxon>Oceanospirillales</taxon>
        <taxon>Halomonadaceae</taxon>
        <taxon>Cobetia</taxon>
    </lineage>
</organism>
<feature type="domain" description="Core-binding (CB)" evidence="7">
    <location>
        <begin position="30"/>
        <end position="105"/>
    </location>
</feature>
<name>A0ABT6USL6_9GAMM</name>
<evidence type="ECO:0000313" key="8">
    <source>
        <dbReference type="EMBL" id="MDI5885700.1"/>
    </source>
</evidence>
<dbReference type="CDD" id="cd00799">
    <property type="entry name" value="INT_Cre_C"/>
    <property type="match status" value="1"/>
</dbReference>
<evidence type="ECO:0000256" key="1">
    <source>
        <dbReference type="ARBA" id="ARBA00022908"/>
    </source>
</evidence>
<keyword evidence="3" id="KW-0233">DNA recombination</keyword>
<keyword evidence="1" id="KW-0229">DNA integration</keyword>
<dbReference type="InterPro" id="IPR002104">
    <property type="entry name" value="Integrase_catalytic"/>
</dbReference>
<dbReference type="InterPro" id="IPR052925">
    <property type="entry name" value="Phage_Integrase-like_Recomb"/>
</dbReference>
<evidence type="ECO:0000256" key="2">
    <source>
        <dbReference type="ARBA" id="ARBA00023125"/>
    </source>
</evidence>
<reference evidence="9" key="1">
    <citation type="submission" date="2023-07" db="EMBL/GenBank/DDBJ databases">
        <title>Genome-based characterization of strain KMM 296 and proposal for reclassification of Cobetia litoralis and Cobetia pacifica, and emended description of the species Cobetia amphilecti and Cobetia marina.</title>
        <authorList>
            <person name="Balabanova L."/>
            <person name="Nedashkovskaya O."/>
        </authorList>
    </citation>
    <scope>NUCLEOTIDE SEQUENCE [LARGE SCALE GENOMIC DNA]</scope>
    <source>
        <strain evidence="9">NRIC 0815</strain>
    </source>
</reference>
<keyword evidence="2 4" id="KW-0238">DNA-binding</keyword>
<dbReference type="InterPro" id="IPR013762">
    <property type="entry name" value="Integrase-like_cat_sf"/>
</dbReference>
<evidence type="ECO:0000256" key="4">
    <source>
        <dbReference type="PROSITE-ProRule" id="PRU01248"/>
    </source>
</evidence>
<dbReference type="Proteomes" id="UP001229025">
    <property type="component" value="Unassembled WGS sequence"/>
</dbReference>
<gene>
    <name evidence="8" type="ORF">QLT01_15235</name>
</gene>
<protein>
    <submittedName>
        <fullName evidence="8">Site-specific integrase</fullName>
    </submittedName>
</protein>
<dbReference type="InterPro" id="IPR044068">
    <property type="entry name" value="CB"/>
</dbReference>
<dbReference type="PANTHER" id="PTHR34605:SF3">
    <property type="entry name" value="P CELL-TYPE AGGLUTINATION PROTEIN MAP4-LIKE-RELATED"/>
    <property type="match status" value="1"/>
</dbReference>
<dbReference type="InterPro" id="IPR010998">
    <property type="entry name" value="Integrase_recombinase_N"/>
</dbReference>
<dbReference type="InterPro" id="IPR011010">
    <property type="entry name" value="DNA_brk_join_enz"/>
</dbReference>
<dbReference type="PROSITE" id="PS51898">
    <property type="entry name" value="TYR_RECOMBINASE"/>
    <property type="match status" value="1"/>
</dbReference>
<dbReference type="Gene3D" id="1.10.150.130">
    <property type="match status" value="1"/>
</dbReference>
<dbReference type="SUPFAM" id="SSF56349">
    <property type="entry name" value="DNA breaking-rejoining enzymes"/>
    <property type="match status" value="1"/>
</dbReference>
<dbReference type="RefSeq" id="WP_284727373.1">
    <property type="nucleotide sequence ID" value="NZ_JASCSA010000015.1"/>
</dbReference>
<sequence length="330" mass="36772">MSPKKKAAGLPTDVSSWSDMEDSHALTGDMELSRAARRLLSDSMAKNTILAFRSDIRGFLKAGYSLPATAQQVANYLAELHIKGRKPATISRHASSLGTWHVYMQLPSPTLSLEVKGVLKGIHRKSDGRQRQAPALRLHHLQQLLNALDLESPRDLRNASMFCLCFYGAFRSSEVVALYREDIEWRDGGIVITLRHSKTNQSGRIEQKTLPRNPAGGRCCPVSLLEAWLERSGIQRGALYRSIDQGGGLGAGRMHPVTFSNLLKQALIRAGLAEEGFTTHSFRAGFITEAHLRGKSDQQIKRISGHRDQKTFERYIRMADDMHDPGNDIF</sequence>
<evidence type="ECO:0000256" key="3">
    <source>
        <dbReference type="ARBA" id="ARBA00023172"/>
    </source>
</evidence>
<evidence type="ECO:0000259" key="6">
    <source>
        <dbReference type="PROSITE" id="PS51898"/>
    </source>
</evidence>
<accession>A0ABT6USL6</accession>
<dbReference type="PANTHER" id="PTHR34605">
    <property type="entry name" value="PHAGE_INTEGRASE DOMAIN-CONTAINING PROTEIN"/>
    <property type="match status" value="1"/>
</dbReference>
<comment type="caution">
    <text evidence="8">The sequence shown here is derived from an EMBL/GenBank/DDBJ whole genome shotgun (WGS) entry which is preliminary data.</text>
</comment>
<dbReference type="SUPFAM" id="SSF47823">
    <property type="entry name" value="lambda integrase-like, N-terminal domain"/>
    <property type="match status" value="1"/>
</dbReference>
<evidence type="ECO:0000259" key="7">
    <source>
        <dbReference type="PROSITE" id="PS51900"/>
    </source>
</evidence>
<keyword evidence="9" id="KW-1185">Reference proteome</keyword>
<dbReference type="Gene3D" id="1.10.443.10">
    <property type="entry name" value="Intergrase catalytic core"/>
    <property type="match status" value="1"/>
</dbReference>